<comment type="caution">
    <text evidence="2">The sequence shown here is derived from an EMBL/GenBank/DDBJ whole genome shotgun (WGS) entry which is preliminary data.</text>
</comment>
<gene>
    <name evidence="2" type="ORF">EVAR_50389_1</name>
</gene>
<organism evidence="2 3">
    <name type="scientific">Eumeta variegata</name>
    <name type="common">Bagworm moth</name>
    <name type="synonym">Eumeta japonica</name>
    <dbReference type="NCBI Taxonomy" id="151549"/>
    <lineage>
        <taxon>Eukaryota</taxon>
        <taxon>Metazoa</taxon>
        <taxon>Ecdysozoa</taxon>
        <taxon>Arthropoda</taxon>
        <taxon>Hexapoda</taxon>
        <taxon>Insecta</taxon>
        <taxon>Pterygota</taxon>
        <taxon>Neoptera</taxon>
        <taxon>Endopterygota</taxon>
        <taxon>Lepidoptera</taxon>
        <taxon>Glossata</taxon>
        <taxon>Ditrysia</taxon>
        <taxon>Tineoidea</taxon>
        <taxon>Psychidae</taxon>
        <taxon>Oiketicinae</taxon>
        <taxon>Eumeta</taxon>
    </lineage>
</organism>
<proteinExistence type="predicted"/>
<accession>A0A4C1WY41</accession>
<dbReference type="Proteomes" id="UP000299102">
    <property type="component" value="Unassembled WGS sequence"/>
</dbReference>
<evidence type="ECO:0000313" key="2">
    <source>
        <dbReference type="EMBL" id="GBP54945.1"/>
    </source>
</evidence>
<evidence type="ECO:0000313" key="3">
    <source>
        <dbReference type="Proteomes" id="UP000299102"/>
    </source>
</evidence>
<dbReference type="AlphaFoldDB" id="A0A4C1WY41"/>
<sequence length="79" mass="9097">MMMVKKKIPLNPESMMKMELILIQVFADVKPVALVSKMTIVEEKHEETHAKDSLTSAEEETPAEDEDKKKNCCRQQFIC</sequence>
<dbReference type="EMBL" id="BGZK01000658">
    <property type="protein sequence ID" value="GBP54945.1"/>
    <property type="molecule type" value="Genomic_DNA"/>
</dbReference>
<feature type="region of interest" description="Disordered" evidence="1">
    <location>
        <begin position="44"/>
        <end position="70"/>
    </location>
</feature>
<keyword evidence="3" id="KW-1185">Reference proteome</keyword>
<evidence type="ECO:0000256" key="1">
    <source>
        <dbReference type="SAM" id="MobiDB-lite"/>
    </source>
</evidence>
<name>A0A4C1WY41_EUMVA</name>
<reference evidence="2 3" key="1">
    <citation type="journal article" date="2019" name="Commun. Biol.">
        <title>The bagworm genome reveals a unique fibroin gene that provides high tensile strength.</title>
        <authorList>
            <person name="Kono N."/>
            <person name="Nakamura H."/>
            <person name="Ohtoshi R."/>
            <person name="Tomita M."/>
            <person name="Numata K."/>
            <person name="Arakawa K."/>
        </authorList>
    </citation>
    <scope>NUCLEOTIDE SEQUENCE [LARGE SCALE GENOMIC DNA]</scope>
</reference>
<protein>
    <submittedName>
        <fullName evidence="2">Uncharacterized protein</fullName>
    </submittedName>
</protein>